<gene>
    <name evidence="1" type="ORF">V5799_026235</name>
</gene>
<dbReference type="GO" id="GO:0019441">
    <property type="term" value="P:L-tryptophan catabolic process to kynurenine"/>
    <property type="evidence" value="ECO:0007669"/>
    <property type="project" value="InterPro"/>
</dbReference>
<organism evidence="1 2">
    <name type="scientific">Amblyomma americanum</name>
    <name type="common">Lone star tick</name>
    <dbReference type="NCBI Taxonomy" id="6943"/>
    <lineage>
        <taxon>Eukaryota</taxon>
        <taxon>Metazoa</taxon>
        <taxon>Ecdysozoa</taxon>
        <taxon>Arthropoda</taxon>
        <taxon>Chelicerata</taxon>
        <taxon>Arachnida</taxon>
        <taxon>Acari</taxon>
        <taxon>Parasitiformes</taxon>
        <taxon>Ixodida</taxon>
        <taxon>Ixodoidea</taxon>
        <taxon>Ixodidae</taxon>
        <taxon>Amblyomminae</taxon>
        <taxon>Amblyomma</taxon>
    </lineage>
</organism>
<dbReference type="SUPFAM" id="SSF102198">
    <property type="entry name" value="Putative cyclase"/>
    <property type="match status" value="1"/>
</dbReference>
<sequence length="126" mass="13784">MVHTVWDKFIDNVTAYFGLDAEGARHFPSVSVEAAQFLARGRRLSGMGIDTASLDVADPFLCAGQRGVRYSGSYEDYRGQWGTYACICVPAGRPLLRQRTLTLSSLAFLDNKVKVKSAAHDGHITS</sequence>
<dbReference type="InterPro" id="IPR037175">
    <property type="entry name" value="KFase_sf"/>
</dbReference>
<name>A0AAQ4DJ56_AMBAM</name>
<comment type="caution">
    <text evidence="1">The sequence shown here is derived from an EMBL/GenBank/DDBJ whole genome shotgun (WGS) entry which is preliminary data.</text>
</comment>
<dbReference type="GO" id="GO:0004061">
    <property type="term" value="F:arylformamidase activity"/>
    <property type="evidence" value="ECO:0007669"/>
    <property type="project" value="InterPro"/>
</dbReference>
<evidence type="ECO:0000313" key="2">
    <source>
        <dbReference type="Proteomes" id="UP001321473"/>
    </source>
</evidence>
<evidence type="ECO:0000313" key="1">
    <source>
        <dbReference type="EMBL" id="KAK8762496.1"/>
    </source>
</evidence>
<accession>A0AAQ4DJ56</accession>
<dbReference type="Gene3D" id="3.50.30.50">
    <property type="entry name" value="Putative cyclase"/>
    <property type="match status" value="1"/>
</dbReference>
<proteinExistence type="predicted"/>
<dbReference type="Proteomes" id="UP001321473">
    <property type="component" value="Unassembled WGS sequence"/>
</dbReference>
<keyword evidence="2" id="KW-1185">Reference proteome</keyword>
<dbReference type="AlphaFoldDB" id="A0AAQ4DJ56"/>
<reference evidence="1 2" key="1">
    <citation type="journal article" date="2023" name="Arcadia Sci">
        <title>De novo assembly of a long-read Amblyomma americanum tick genome.</title>
        <authorList>
            <person name="Chou S."/>
            <person name="Poskanzer K.E."/>
            <person name="Rollins M."/>
            <person name="Thuy-Boun P.S."/>
        </authorList>
    </citation>
    <scope>NUCLEOTIDE SEQUENCE [LARGE SCALE GENOMIC DNA]</scope>
    <source>
        <strain evidence="1">F_SG_1</strain>
        <tissue evidence="1">Salivary glands</tissue>
    </source>
</reference>
<protein>
    <submittedName>
        <fullName evidence="1">Uncharacterized protein</fullName>
    </submittedName>
</protein>
<dbReference type="EMBL" id="JARKHS020030040">
    <property type="protein sequence ID" value="KAK8762496.1"/>
    <property type="molecule type" value="Genomic_DNA"/>
</dbReference>